<dbReference type="PROSITE" id="PS50932">
    <property type="entry name" value="HTH_LACI_2"/>
    <property type="match status" value="1"/>
</dbReference>
<dbReference type="InterPro" id="IPR000843">
    <property type="entry name" value="HTH_LacI"/>
</dbReference>
<dbReference type="OrthoDB" id="3595338at2"/>
<dbReference type="SUPFAM" id="SSF47413">
    <property type="entry name" value="lambda repressor-like DNA-binding domains"/>
    <property type="match status" value="1"/>
</dbReference>
<proteinExistence type="predicted"/>
<keyword evidence="2" id="KW-0805">Transcription regulation</keyword>
<dbReference type="PANTHER" id="PTHR30146:SF148">
    <property type="entry name" value="HTH-TYPE TRANSCRIPTIONAL REPRESSOR PURR-RELATED"/>
    <property type="match status" value="1"/>
</dbReference>
<keyword evidence="3" id="KW-0238">DNA-binding</keyword>
<dbReference type="PRINTS" id="PR00036">
    <property type="entry name" value="HTHLACI"/>
</dbReference>
<dbReference type="KEGG" id="ahg:AHOG_27860"/>
<evidence type="ECO:0000313" key="5">
    <source>
        <dbReference type="EMBL" id="ASO23169.1"/>
    </source>
</evidence>
<dbReference type="AlphaFoldDB" id="A0A221WCG5"/>
<dbReference type="GO" id="GO:0000976">
    <property type="term" value="F:transcription cis-regulatory region binding"/>
    <property type="evidence" value="ECO:0007669"/>
    <property type="project" value="TreeGrafter"/>
</dbReference>
<evidence type="ECO:0000313" key="6">
    <source>
        <dbReference type="Proteomes" id="UP000204221"/>
    </source>
</evidence>
<keyword evidence="4" id="KW-0804">Transcription</keyword>
<dbReference type="PROSITE" id="PS00356">
    <property type="entry name" value="HTH_LACI_1"/>
    <property type="match status" value="1"/>
</dbReference>
<keyword evidence="6" id="KW-1185">Reference proteome</keyword>
<dbReference type="Pfam" id="PF00356">
    <property type="entry name" value="LacI"/>
    <property type="match status" value="1"/>
</dbReference>
<keyword evidence="1" id="KW-0678">Repressor</keyword>
<dbReference type="PANTHER" id="PTHR30146">
    <property type="entry name" value="LACI-RELATED TRANSCRIPTIONAL REPRESSOR"/>
    <property type="match status" value="1"/>
</dbReference>
<dbReference type="InterPro" id="IPR028082">
    <property type="entry name" value="Peripla_BP_I"/>
</dbReference>
<dbReference type="Gene3D" id="1.10.260.40">
    <property type="entry name" value="lambda repressor-like DNA-binding domains"/>
    <property type="match status" value="1"/>
</dbReference>
<dbReference type="CDD" id="cd06267">
    <property type="entry name" value="PBP1_LacI_sugar_binding-like"/>
    <property type="match status" value="1"/>
</dbReference>
<evidence type="ECO:0000256" key="1">
    <source>
        <dbReference type="ARBA" id="ARBA00022491"/>
    </source>
</evidence>
<dbReference type="Proteomes" id="UP000204221">
    <property type="component" value="Chromosome"/>
</dbReference>
<organism evidence="5 6">
    <name type="scientific">Actinoalloteichus hoggarensis</name>
    <dbReference type="NCBI Taxonomy" id="1470176"/>
    <lineage>
        <taxon>Bacteria</taxon>
        <taxon>Bacillati</taxon>
        <taxon>Actinomycetota</taxon>
        <taxon>Actinomycetes</taxon>
        <taxon>Pseudonocardiales</taxon>
        <taxon>Pseudonocardiaceae</taxon>
        <taxon>Actinoalloteichus</taxon>
    </lineage>
</organism>
<dbReference type="InterPro" id="IPR001761">
    <property type="entry name" value="Peripla_BP/Lac1_sug-bd_dom"/>
</dbReference>
<protein>
    <submittedName>
        <fullName evidence="5">HTH-type transcriptional repressor PurR</fullName>
    </submittedName>
</protein>
<evidence type="ECO:0000256" key="4">
    <source>
        <dbReference type="ARBA" id="ARBA00023163"/>
    </source>
</evidence>
<dbReference type="SMART" id="SM00354">
    <property type="entry name" value="HTH_LACI"/>
    <property type="match status" value="1"/>
</dbReference>
<dbReference type="SUPFAM" id="SSF53822">
    <property type="entry name" value="Periplasmic binding protein-like I"/>
    <property type="match status" value="1"/>
</dbReference>
<dbReference type="InterPro" id="IPR010982">
    <property type="entry name" value="Lambda_DNA-bd_dom_sf"/>
</dbReference>
<sequence length="340" mass="35929">MATMKDVAQAAGVSTATVSRVLNGHPAPTEQTRERVLAAIDALGYRPNILARSLRLHTTHTLGLVISDLTNPFFAEVARAVENEAREHDYSVIVGNANESVEQQRRYVHTLLDRQVDGLLVCPATDEGDWLGEAAETGVPLVLLDRRIAGSVKVPVVRVDGTAALESLAAHLVELGHRRIGVIAGPAEASTGRERLDAFAAALGSRGAPLAERMVVYGDFQQQSGATAARTLMSGPNRPTALVAMDNLMGLGALEQLRAMGFSVPGDVGLAVYDDLPWFSLLEPAITAITQPTEELGRAAVQALLGLIGRGSAENVVLHAELVVRSSCGERAETGRGEGV</sequence>
<dbReference type="EMBL" id="CP022521">
    <property type="protein sequence ID" value="ASO23169.1"/>
    <property type="molecule type" value="Genomic_DNA"/>
</dbReference>
<dbReference type="Pfam" id="PF00532">
    <property type="entry name" value="Peripla_BP_1"/>
    <property type="match status" value="1"/>
</dbReference>
<dbReference type="GO" id="GO:0003700">
    <property type="term" value="F:DNA-binding transcription factor activity"/>
    <property type="evidence" value="ECO:0007669"/>
    <property type="project" value="TreeGrafter"/>
</dbReference>
<name>A0A221WCG5_9PSEU</name>
<dbReference type="CDD" id="cd01392">
    <property type="entry name" value="HTH_LacI"/>
    <property type="match status" value="1"/>
</dbReference>
<evidence type="ECO:0000256" key="2">
    <source>
        <dbReference type="ARBA" id="ARBA00023015"/>
    </source>
</evidence>
<accession>A0A221WCG5</accession>
<reference evidence="5 6" key="1">
    <citation type="submission" date="2017-07" db="EMBL/GenBank/DDBJ databases">
        <title>Complete genome sequence of Actinoalloteichus hoggarensis DSM 45943, type strain of Actinoalloteichus hoggarensis.</title>
        <authorList>
            <person name="Ruckert C."/>
            <person name="Nouioui I."/>
            <person name="Willmese J."/>
            <person name="van Wezel G."/>
            <person name="Klenk H.-P."/>
            <person name="Kalinowski J."/>
            <person name="Zotchev S.B."/>
        </authorList>
    </citation>
    <scope>NUCLEOTIDE SEQUENCE [LARGE SCALE GENOMIC DNA]</scope>
    <source>
        <strain evidence="5 6">DSM 45943</strain>
    </source>
</reference>
<evidence type="ECO:0000256" key="3">
    <source>
        <dbReference type="ARBA" id="ARBA00023125"/>
    </source>
</evidence>
<dbReference type="Gene3D" id="3.40.50.2300">
    <property type="match status" value="2"/>
</dbReference>
<gene>
    <name evidence="5" type="primary">purR2</name>
    <name evidence="5" type="ORF">AHOG_27860</name>
</gene>